<feature type="domain" description="Fungal-type protein kinase" evidence="1">
    <location>
        <begin position="1"/>
        <end position="103"/>
    </location>
</feature>
<reference evidence="2" key="1">
    <citation type="submission" date="2022-01" db="EMBL/GenBank/DDBJ databases">
        <title>Comparative genomics reveals a dynamic genome evolution in the ectomycorrhizal milk-cap (Lactarius) mushrooms.</title>
        <authorList>
            <consortium name="DOE Joint Genome Institute"/>
            <person name="Lebreton A."/>
            <person name="Tang N."/>
            <person name="Kuo A."/>
            <person name="LaButti K."/>
            <person name="Drula E."/>
            <person name="Barry K."/>
            <person name="Clum A."/>
            <person name="Lipzen A."/>
            <person name="Mousain D."/>
            <person name="Ng V."/>
            <person name="Wang R."/>
            <person name="Wang X."/>
            <person name="Dai Y."/>
            <person name="Henrissat B."/>
            <person name="Grigoriev I.V."/>
            <person name="Guerin-Laguette A."/>
            <person name="Yu F."/>
            <person name="Martin F.M."/>
        </authorList>
    </citation>
    <scope>NUCLEOTIDE SEQUENCE</scope>
    <source>
        <strain evidence="2">QP</strain>
    </source>
</reference>
<dbReference type="EMBL" id="JAKELL010000558">
    <property type="protein sequence ID" value="KAH8976559.1"/>
    <property type="molecule type" value="Genomic_DNA"/>
</dbReference>
<feature type="non-terminal residue" evidence="2">
    <location>
        <position position="1"/>
    </location>
</feature>
<accession>A0AAD4L946</accession>
<evidence type="ECO:0000313" key="3">
    <source>
        <dbReference type="Proteomes" id="UP001201163"/>
    </source>
</evidence>
<evidence type="ECO:0000313" key="2">
    <source>
        <dbReference type="EMBL" id="KAH8976559.1"/>
    </source>
</evidence>
<dbReference type="Pfam" id="PF17667">
    <property type="entry name" value="Pkinase_fungal"/>
    <property type="match status" value="1"/>
</dbReference>
<evidence type="ECO:0000259" key="1">
    <source>
        <dbReference type="Pfam" id="PF17667"/>
    </source>
</evidence>
<comment type="caution">
    <text evidence="2">The sequence shown here is derived from an EMBL/GenBank/DDBJ whole genome shotgun (WGS) entry which is preliminary data.</text>
</comment>
<name>A0AAD4L946_9AGAM</name>
<organism evidence="2 3">
    <name type="scientific">Lactarius akahatsu</name>
    <dbReference type="NCBI Taxonomy" id="416441"/>
    <lineage>
        <taxon>Eukaryota</taxon>
        <taxon>Fungi</taxon>
        <taxon>Dikarya</taxon>
        <taxon>Basidiomycota</taxon>
        <taxon>Agaricomycotina</taxon>
        <taxon>Agaricomycetes</taxon>
        <taxon>Russulales</taxon>
        <taxon>Russulaceae</taxon>
        <taxon>Lactarius</taxon>
    </lineage>
</organism>
<dbReference type="Proteomes" id="UP001201163">
    <property type="component" value="Unassembled WGS sequence"/>
</dbReference>
<dbReference type="InterPro" id="IPR040976">
    <property type="entry name" value="Pkinase_fungal"/>
</dbReference>
<proteinExistence type="predicted"/>
<sequence>GVLHRDVSNGNILRLWEPIERPHSRSTSLPELGKDVNLTSCRGFLADLDHSIEWCKVPPTLSRNRSGTLPFVSMRLINAWARNRPALHTAVDDLESFMWVLVWSLVRIFKKAEKITDDSATINLLARAFSSCDSFVILGKGVIVEFWRERVFGDLIQEWLRISSGSHRFLAQVEKSLSASESRNDADLQKRAWDGLEKYCGEVYIKFIRAGYAHLENIRGYGDWGAVIDEYSRFKAVLNNDRVRLVL</sequence>
<dbReference type="AlphaFoldDB" id="A0AAD4L946"/>
<keyword evidence="3" id="KW-1185">Reference proteome</keyword>
<protein>
    <recommendedName>
        <fullName evidence="1">Fungal-type protein kinase domain-containing protein</fullName>
    </recommendedName>
</protein>
<gene>
    <name evidence="2" type="ORF">EDB92DRAFT_1811284</name>
</gene>